<protein>
    <submittedName>
        <fullName evidence="2">Uncharacterized protein</fullName>
    </submittedName>
</protein>
<proteinExistence type="predicted"/>
<sequence>MPATNQTDQEPPLRSKHAPAPSKKLTGASNTATPEISAHSEAVALKRAEDAKRASEQHQQCLPLPPAVAETSHVLPPGIKRSRDVSEADLSYHSSSGKDDNDSSTALKRPKNSEHTGSGSPSLSTTTKASKKKNKDAVDDSGFLADINVASLSNGNDKPRHENRGQDVDKFFSAKYSENGIDGKPRTYRDSKKVRINDL</sequence>
<feature type="compositionally biased region" description="Basic and acidic residues" evidence="1">
    <location>
        <begin position="181"/>
        <end position="199"/>
    </location>
</feature>
<comment type="caution">
    <text evidence="2">The sequence shown here is derived from an EMBL/GenBank/DDBJ whole genome shotgun (WGS) entry which is preliminary data.</text>
</comment>
<keyword evidence="3" id="KW-1185">Reference proteome</keyword>
<gene>
    <name evidence="2" type="ORF">F5891DRAFT_984471</name>
</gene>
<dbReference type="Proteomes" id="UP001195769">
    <property type="component" value="Unassembled WGS sequence"/>
</dbReference>
<organism evidence="2 3">
    <name type="scientific">Suillus fuscotomentosus</name>
    <dbReference type="NCBI Taxonomy" id="1912939"/>
    <lineage>
        <taxon>Eukaryota</taxon>
        <taxon>Fungi</taxon>
        <taxon>Dikarya</taxon>
        <taxon>Basidiomycota</taxon>
        <taxon>Agaricomycotina</taxon>
        <taxon>Agaricomycetes</taxon>
        <taxon>Agaricomycetidae</taxon>
        <taxon>Boletales</taxon>
        <taxon>Suillineae</taxon>
        <taxon>Suillaceae</taxon>
        <taxon>Suillus</taxon>
    </lineage>
</organism>
<dbReference type="GeneID" id="64671738"/>
<dbReference type="EMBL" id="JABBWK010000070">
    <property type="protein sequence ID" value="KAG1895148.1"/>
    <property type="molecule type" value="Genomic_DNA"/>
</dbReference>
<evidence type="ECO:0000256" key="1">
    <source>
        <dbReference type="SAM" id="MobiDB-lite"/>
    </source>
</evidence>
<feature type="region of interest" description="Disordered" evidence="1">
    <location>
        <begin position="177"/>
        <end position="199"/>
    </location>
</feature>
<reference evidence="2" key="1">
    <citation type="journal article" date="2020" name="New Phytol.">
        <title>Comparative genomics reveals dynamic genome evolution in host specialist ectomycorrhizal fungi.</title>
        <authorList>
            <person name="Lofgren L.A."/>
            <person name="Nguyen N.H."/>
            <person name="Vilgalys R."/>
            <person name="Ruytinx J."/>
            <person name="Liao H.L."/>
            <person name="Branco S."/>
            <person name="Kuo A."/>
            <person name="LaButti K."/>
            <person name="Lipzen A."/>
            <person name="Andreopoulos W."/>
            <person name="Pangilinan J."/>
            <person name="Riley R."/>
            <person name="Hundley H."/>
            <person name="Na H."/>
            <person name="Barry K."/>
            <person name="Grigoriev I.V."/>
            <person name="Stajich J.E."/>
            <person name="Kennedy P.G."/>
        </authorList>
    </citation>
    <scope>NUCLEOTIDE SEQUENCE</scope>
    <source>
        <strain evidence="2">FC203</strain>
    </source>
</reference>
<feature type="compositionally biased region" description="Basic and acidic residues" evidence="1">
    <location>
        <begin position="44"/>
        <end position="56"/>
    </location>
</feature>
<feature type="region of interest" description="Disordered" evidence="1">
    <location>
        <begin position="1"/>
        <end position="143"/>
    </location>
</feature>
<dbReference type="RefSeq" id="XP_041220724.1">
    <property type="nucleotide sequence ID" value="XM_041377440.1"/>
</dbReference>
<evidence type="ECO:0000313" key="2">
    <source>
        <dbReference type="EMBL" id="KAG1895148.1"/>
    </source>
</evidence>
<feature type="compositionally biased region" description="Low complexity" evidence="1">
    <location>
        <begin position="116"/>
        <end position="128"/>
    </location>
</feature>
<accession>A0AAD4DVX6</accession>
<dbReference type="AlphaFoldDB" id="A0AAD4DVX6"/>
<name>A0AAD4DVX6_9AGAM</name>
<evidence type="ECO:0000313" key="3">
    <source>
        <dbReference type="Proteomes" id="UP001195769"/>
    </source>
</evidence>